<accession>A0A835YKD2</accession>
<protein>
    <recommendedName>
        <fullName evidence="9">Protein xylosyltransferase</fullName>
    </recommendedName>
</protein>
<evidence type="ECO:0000313" key="7">
    <source>
        <dbReference type="EMBL" id="KAG5176879.1"/>
    </source>
</evidence>
<proteinExistence type="predicted"/>
<keyword evidence="2" id="KW-0328">Glycosyltransferase</keyword>
<evidence type="ECO:0000256" key="3">
    <source>
        <dbReference type="ARBA" id="ARBA00022679"/>
    </source>
</evidence>
<evidence type="ECO:0000256" key="6">
    <source>
        <dbReference type="SAM" id="Phobius"/>
    </source>
</evidence>
<evidence type="ECO:0000256" key="2">
    <source>
        <dbReference type="ARBA" id="ARBA00022676"/>
    </source>
</evidence>
<keyword evidence="5" id="KW-0325">Glycoprotein</keyword>
<keyword evidence="3" id="KW-0808">Transferase</keyword>
<feature type="transmembrane region" description="Helical" evidence="6">
    <location>
        <begin position="22"/>
        <end position="44"/>
    </location>
</feature>
<evidence type="ECO:0008006" key="9">
    <source>
        <dbReference type="Google" id="ProtNLM"/>
    </source>
</evidence>
<sequence>MQGFENGGRSRNNVVLLDNPLYITWGGFTTLVAAMYGLAAAIVAQQWDYWINLSAHDMPLMPPDELREVLSQFKANATR</sequence>
<evidence type="ECO:0000313" key="8">
    <source>
        <dbReference type="Proteomes" id="UP000664859"/>
    </source>
</evidence>
<dbReference type="GO" id="GO:0016020">
    <property type="term" value="C:membrane"/>
    <property type="evidence" value="ECO:0007669"/>
    <property type="project" value="UniProtKB-SubCell"/>
</dbReference>
<dbReference type="AlphaFoldDB" id="A0A835YKD2"/>
<dbReference type="EMBL" id="JAFCMP010000532">
    <property type="protein sequence ID" value="KAG5176879.1"/>
    <property type="molecule type" value="Genomic_DNA"/>
</dbReference>
<comment type="subcellular location">
    <subcellularLocation>
        <location evidence="1">Membrane</location>
        <topology evidence="1">Single-pass type II membrane protein</topology>
    </subcellularLocation>
</comment>
<keyword evidence="8" id="KW-1185">Reference proteome</keyword>
<dbReference type="Proteomes" id="UP000664859">
    <property type="component" value="Unassembled WGS sequence"/>
</dbReference>
<evidence type="ECO:0000256" key="4">
    <source>
        <dbReference type="ARBA" id="ARBA00023136"/>
    </source>
</evidence>
<keyword evidence="4 6" id="KW-0472">Membrane</keyword>
<comment type="caution">
    <text evidence="7">The sequence shown here is derived from an EMBL/GenBank/DDBJ whole genome shotgun (WGS) entry which is preliminary data.</text>
</comment>
<name>A0A835YKD2_9STRA</name>
<gene>
    <name evidence="7" type="ORF">JKP88DRAFT_170831</name>
</gene>
<reference evidence="7" key="1">
    <citation type="submission" date="2021-02" db="EMBL/GenBank/DDBJ databases">
        <title>First Annotated Genome of the Yellow-green Alga Tribonema minus.</title>
        <authorList>
            <person name="Mahan K.M."/>
        </authorList>
    </citation>
    <scope>NUCLEOTIDE SEQUENCE</scope>
    <source>
        <strain evidence="7">UTEX B ZZ1240</strain>
    </source>
</reference>
<dbReference type="OrthoDB" id="1937378at2759"/>
<dbReference type="Pfam" id="PF02485">
    <property type="entry name" value="Branch"/>
    <property type="match status" value="1"/>
</dbReference>
<keyword evidence="6" id="KW-1133">Transmembrane helix</keyword>
<keyword evidence="6" id="KW-0812">Transmembrane</keyword>
<evidence type="ECO:0000256" key="1">
    <source>
        <dbReference type="ARBA" id="ARBA00004606"/>
    </source>
</evidence>
<dbReference type="InterPro" id="IPR003406">
    <property type="entry name" value="Glyco_trans_14"/>
</dbReference>
<organism evidence="7 8">
    <name type="scientific">Tribonema minus</name>
    <dbReference type="NCBI Taxonomy" id="303371"/>
    <lineage>
        <taxon>Eukaryota</taxon>
        <taxon>Sar</taxon>
        <taxon>Stramenopiles</taxon>
        <taxon>Ochrophyta</taxon>
        <taxon>PX clade</taxon>
        <taxon>Xanthophyceae</taxon>
        <taxon>Tribonematales</taxon>
        <taxon>Tribonemataceae</taxon>
        <taxon>Tribonema</taxon>
    </lineage>
</organism>
<evidence type="ECO:0000256" key="5">
    <source>
        <dbReference type="ARBA" id="ARBA00023180"/>
    </source>
</evidence>
<dbReference type="GO" id="GO:0016757">
    <property type="term" value="F:glycosyltransferase activity"/>
    <property type="evidence" value="ECO:0007669"/>
    <property type="project" value="UniProtKB-KW"/>
</dbReference>